<dbReference type="AlphaFoldDB" id="A0A644VBQ7"/>
<evidence type="ECO:0000256" key="5">
    <source>
        <dbReference type="ARBA" id="ARBA00023136"/>
    </source>
</evidence>
<comment type="similarity">
    <text evidence="2">Belongs to the ABC-3 integral membrane protein family.</text>
</comment>
<evidence type="ECO:0000256" key="4">
    <source>
        <dbReference type="ARBA" id="ARBA00022989"/>
    </source>
</evidence>
<name>A0A644VBQ7_9ZZZZ</name>
<accession>A0A644VBQ7</accession>
<proteinExistence type="inferred from homology"/>
<evidence type="ECO:0000313" key="7">
    <source>
        <dbReference type="EMBL" id="MPL88779.1"/>
    </source>
</evidence>
<dbReference type="SUPFAM" id="SSF81345">
    <property type="entry name" value="ABC transporter involved in vitamin B12 uptake, BtuC"/>
    <property type="match status" value="1"/>
</dbReference>
<reference evidence="7" key="1">
    <citation type="submission" date="2019-08" db="EMBL/GenBank/DDBJ databases">
        <authorList>
            <person name="Kucharzyk K."/>
            <person name="Murdoch R.W."/>
            <person name="Higgins S."/>
            <person name="Loffler F."/>
        </authorList>
    </citation>
    <scope>NUCLEOTIDE SEQUENCE</scope>
</reference>
<protein>
    <submittedName>
        <fullName evidence="7">High-affinity zinc uptake system membrane protein ZnuB</fullName>
    </submittedName>
</protein>
<dbReference type="PANTHER" id="PTHR30477">
    <property type="entry name" value="ABC-TRANSPORTER METAL-BINDING PROTEIN"/>
    <property type="match status" value="1"/>
</dbReference>
<dbReference type="PANTHER" id="PTHR30477:SF0">
    <property type="entry name" value="METAL TRANSPORT SYSTEM MEMBRANE PROTEIN TM_0125-RELATED"/>
    <property type="match status" value="1"/>
</dbReference>
<evidence type="ECO:0000256" key="6">
    <source>
        <dbReference type="SAM" id="Phobius"/>
    </source>
</evidence>
<feature type="transmembrane region" description="Helical" evidence="6">
    <location>
        <begin position="85"/>
        <end position="108"/>
    </location>
</feature>
<feature type="transmembrane region" description="Helical" evidence="6">
    <location>
        <begin position="187"/>
        <end position="207"/>
    </location>
</feature>
<feature type="transmembrane region" description="Helical" evidence="6">
    <location>
        <begin position="128"/>
        <end position="146"/>
    </location>
</feature>
<gene>
    <name evidence="7" type="primary">znuB_8</name>
    <name evidence="7" type="ORF">SDC9_34806</name>
</gene>
<evidence type="ECO:0000256" key="2">
    <source>
        <dbReference type="ARBA" id="ARBA00008034"/>
    </source>
</evidence>
<keyword evidence="4 6" id="KW-1133">Transmembrane helix</keyword>
<dbReference type="Gene3D" id="1.10.3470.10">
    <property type="entry name" value="ABC transporter involved in vitamin B12 uptake, BtuC"/>
    <property type="match status" value="1"/>
</dbReference>
<comment type="caution">
    <text evidence="7">The sequence shown here is derived from an EMBL/GenBank/DDBJ whole genome shotgun (WGS) entry which is preliminary data.</text>
</comment>
<feature type="transmembrane region" description="Helical" evidence="6">
    <location>
        <begin position="242"/>
        <end position="263"/>
    </location>
</feature>
<dbReference type="GO" id="GO:0043190">
    <property type="term" value="C:ATP-binding cassette (ABC) transporter complex"/>
    <property type="evidence" value="ECO:0007669"/>
    <property type="project" value="InterPro"/>
</dbReference>
<dbReference type="GO" id="GO:0055085">
    <property type="term" value="P:transmembrane transport"/>
    <property type="evidence" value="ECO:0007669"/>
    <property type="project" value="InterPro"/>
</dbReference>
<feature type="transmembrane region" description="Helical" evidence="6">
    <location>
        <begin position="12"/>
        <end position="30"/>
    </location>
</feature>
<dbReference type="InterPro" id="IPR001626">
    <property type="entry name" value="ABC_TroCD"/>
</dbReference>
<evidence type="ECO:0000256" key="1">
    <source>
        <dbReference type="ARBA" id="ARBA00004141"/>
    </source>
</evidence>
<dbReference type="InterPro" id="IPR037294">
    <property type="entry name" value="ABC_BtuC-like"/>
</dbReference>
<sequence>MFQYSFMQNAFMIAILISVLCPLIGMFLVLKRYSMMGDTLAHASLAGVAVGLMSHVNPILSAFLLTSFFGVVIERLRRHFKNYAELILVIILSLSVGIAITLISSGVVHANVDSFLFGSILTVTRQDFYLVSALSIISLFIVSKLYHSLMFMIFDEEGAIIAGINVKWINYIFSILVAATISISIQIVGILVISSLIALPIATALQLHRGFKPTLLYGVLFSFIDIVSGIFLSYWVNAAPGGVIALISVALLLCVLIFQKIFYRRSPLWKLAK</sequence>
<dbReference type="CDD" id="cd06550">
    <property type="entry name" value="TM_ABC_iron-siderophores_like"/>
    <property type="match status" value="1"/>
</dbReference>
<keyword evidence="3 6" id="KW-0812">Transmembrane</keyword>
<evidence type="ECO:0000256" key="3">
    <source>
        <dbReference type="ARBA" id="ARBA00022692"/>
    </source>
</evidence>
<dbReference type="Pfam" id="PF00950">
    <property type="entry name" value="ABC-3"/>
    <property type="match status" value="1"/>
</dbReference>
<feature type="transmembrane region" description="Helical" evidence="6">
    <location>
        <begin position="158"/>
        <end position="181"/>
    </location>
</feature>
<feature type="transmembrane region" description="Helical" evidence="6">
    <location>
        <begin position="214"/>
        <end position="236"/>
    </location>
</feature>
<comment type="subcellular location">
    <subcellularLocation>
        <location evidence="1">Membrane</location>
        <topology evidence="1">Multi-pass membrane protein</topology>
    </subcellularLocation>
</comment>
<feature type="transmembrane region" description="Helical" evidence="6">
    <location>
        <begin position="50"/>
        <end position="73"/>
    </location>
</feature>
<keyword evidence="5 6" id="KW-0472">Membrane</keyword>
<organism evidence="7">
    <name type="scientific">bioreactor metagenome</name>
    <dbReference type="NCBI Taxonomy" id="1076179"/>
    <lineage>
        <taxon>unclassified sequences</taxon>
        <taxon>metagenomes</taxon>
        <taxon>ecological metagenomes</taxon>
    </lineage>
</organism>
<dbReference type="EMBL" id="VSSQ01000265">
    <property type="protein sequence ID" value="MPL88779.1"/>
    <property type="molecule type" value="Genomic_DNA"/>
</dbReference>